<dbReference type="InterPro" id="IPR036396">
    <property type="entry name" value="Cyt_P450_sf"/>
</dbReference>
<evidence type="ECO:0008006" key="4">
    <source>
        <dbReference type="Google" id="ProtNLM"/>
    </source>
</evidence>
<dbReference type="GO" id="GO:0004497">
    <property type="term" value="F:monooxygenase activity"/>
    <property type="evidence" value="ECO:0007669"/>
    <property type="project" value="InterPro"/>
</dbReference>
<dbReference type="GO" id="GO:0005506">
    <property type="term" value="F:iron ion binding"/>
    <property type="evidence" value="ECO:0007669"/>
    <property type="project" value="InterPro"/>
</dbReference>
<name>A0A9P3FIS9_9PEZI</name>
<comment type="caution">
    <text evidence="2">The sequence shown here is derived from an EMBL/GenBank/DDBJ whole genome shotgun (WGS) entry which is preliminary data.</text>
</comment>
<evidence type="ECO:0000256" key="1">
    <source>
        <dbReference type="SAM" id="Phobius"/>
    </source>
</evidence>
<sequence length="130" mass="14907">MQLANISIPSGAQVLIALPILLCVLQTYRYVYNLFFHPLRKYPGPVACRASTLPAIRQTVRGNYLYWLNDLHLKYGEVVRVTPNELSFTGPNAYRDIYAHKQGHRLPIKDPKFYDFANGEAPDVRKSHFS</sequence>
<dbReference type="SUPFAM" id="SSF48264">
    <property type="entry name" value="Cytochrome P450"/>
    <property type="match status" value="1"/>
</dbReference>
<accession>A0A9P3FIS9</accession>
<dbReference type="Gene3D" id="1.10.630.10">
    <property type="entry name" value="Cytochrome P450"/>
    <property type="match status" value="1"/>
</dbReference>
<evidence type="ECO:0000313" key="3">
    <source>
        <dbReference type="Proteomes" id="UP000825890"/>
    </source>
</evidence>
<keyword evidence="1" id="KW-1133">Transmembrane helix</keyword>
<dbReference type="GO" id="GO:0016705">
    <property type="term" value="F:oxidoreductase activity, acting on paired donors, with incorporation or reduction of molecular oxygen"/>
    <property type="evidence" value="ECO:0007669"/>
    <property type="project" value="InterPro"/>
</dbReference>
<protein>
    <recommendedName>
        <fullName evidence="4">Cytochrome P450 monooxygenase</fullName>
    </recommendedName>
</protein>
<dbReference type="EMBL" id="BOLY01000004">
    <property type="protein sequence ID" value="GIZ44219.1"/>
    <property type="molecule type" value="Genomic_DNA"/>
</dbReference>
<keyword evidence="3" id="KW-1185">Reference proteome</keyword>
<keyword evidence="1" id="KW-0812">Transmembrane</keyword>
<feature type="transmembrane region" description="Helical" evidence="1">
    <location>
        <begin position="12"/>
        <end position="31"/>
    </location>
</feature>
<reference evidence="2 3" key="1">
    <citation type="submission" date="2021-01" db="EMBL/GenBank/DDBJ databases">
        <title>Cercospora kikuchii MAFF 305040 whole genome shotgun sequence.</title>
        <authorList>
            <person name="Kashiwa T."/>
            <person name="Suzuki T."/>
        </authorList>
    </citation>
    <scope>NUCLEOTIDE SEQUENCE [LARGE SCALE GENOMIC DNA]</scope>
    <source>
        <strain evidence="2 3">MAFF 305040</strain>
    </source>
</reference>
<dbReference type="OrthoDB" id="3796526at2759"/>
<keyword evidence="1" id="KW-0472">Membrane</keyword>
<organism evidence="2 3">
    <name type="scientific">Cercospora kikuchii</name>
    <dbReference type="NCBI Taxonomy" id="84275"/>
    <lineage>
        <taxon>Eukaryota</taxon>
        <taxon>Fungi</taxon>
        <taxon>Dikarya</taxon>
        <taxon>Ascomycota</taxon>
        <taxon>Pezizomycotina</taxon>
        <taxon>Dothideomycetes</taxon>
        <taxon>Dothideomycetidae</taxon>
        <taxon>Mycosphaerellales</taxon>
        <taxon>Mycosphaerellaceae</taxon>
        <taxon>Cercospora</taxon>
    </lineage>
</organism>
<dbReference type="RefSeq" id="XP_044658706.1">
    <property type="nucleotide sequence ID" value="XM_044802771.1"/>
</dbReference>
<dbReference type="GO" id="GO:0020037">
    <property type="term" value="F:heme binding"/>
    <property type="evidence" value="ECO:0007669"/>
    <property type="project" value="InterPro"/>
</dbReference>
<proteinExistence type="predicted"/>
<gene>
    <name evidence="2" type="ORF">CKM354_000742300</name>
</gene>
<dbReference type="AlphaFoldDB" id="A0A9P3FIS9"/>
<dbReference type="GeneID" id="68292998"/>
<dbReference type="Proteomes" id="UP000825890">
    <property type="component" value="Unassembled WGS sequence"/>
</dbReference>
<evidence type="ECO:0000313" key="2">
    <source>
        <dbReference type="EMBL" id="GIZ44219.1"/>
    </source>
</evidence>